<dbReference type="EMBL" id="LAZR01000516">
    <property type="protein sequence ID" value="KKN65779.1"/>
    <property type="molecule type" value="Genomic_DNA"/>
</dbReference>
<name>A0A0F9SFK4_9ZZZZ</name>
<dbReference type="AlphaFoldDB" id="A0A0F9SFK4"/>
<dbReference type="Pfam" id="PF12843">
    <property type="entry name" value="QSregVF_b"/>
    <property type="match status" value="1"/>
</dbReference>
<protein>
    <submittedName>
        <fullName evidence="1">Uncharacterized protein</fullName>
    </submittedName>
</protein>
<dbReference type="InterPro" id="IPR024530">
    <property type="entry name" value="QSregVF_b"/>
</dbReference>
<organism evidence="1">
    <name type="scientific">marine sediment metagenome</name>
    <dbReference type="NCBI Taxonomy" id="412755"/>
    <lineage>
        <taxon>unclassified sequences</taxon>
        <taxon>metagenomes</taxon>
        <taxon>ecological metagenomes</taxon>
    </lineage>
</organism>
<proteinExistence type="predicted"/>
<sequence>MTDIRCPECNGEVLSLKVVYICKENHTWGDIVDRSIAALGKEPLDAVATRGIKITVGGKQVGTIDPTSSPAKMKMPFGKHKGKALADIPVDYFEWCLTNIDNLREDLAEEMKNQIDLKKGKGVAR</sequence>
<gene>
    <name evidence="1" type="ORF">LCGC14_0478240</name>
</gene>
<comment type="caution">
    <text evidence="1">The sequence shown here is derived from an EMBL/GenBank/DDBJ whole genome shotgun (WGS) entry which is preliminary data.</text>
</comment>
<evidence type="ECO:0000313" key="1">
    <source>
        <dbReference type="EMBL" id="KKN65779.1"/>
    </source>
</evidence>
<reference evidence="1" key="1">
    <citation type="journal article" date="2015" name="Nature">
        <title>Complex archaea that bridge the gap between prokaryotes and eukaryotes.</title>
        <authorList>
            <person name="Spang A."/>
            <person name="Saw J.H."/>
            <person name="Jorgensen S.L."/>
            <person name="Zaremba-Niedzwiedzka K."/>
            <person name="Martijn J."/>
            <person name="Lind A.E."/>
            <person name="van Eijk R."/>
            <person name="Schleper C."/>
            <person name="Guy L."/>
            <person name="Ettema T.J."/>
        </authorList>
    </citation>
    <scope>NUCLEOTIDE SEQUENCE</scope>
</reference>
<accession>A0A0F9SFK4</accession>